<keyword evidence="2" id="KW-1185">Reference proteome</keyword>
<dbReference type="EMBL" id="CASHSV030000013">
    <property type="protein sequence ID" value="CAJ2636817.1"/>
    <property type="molecule type" value="Genomic_DNA"/>
</dbReference>
<dbReference type="Proteomes" id="UP001177021">
    <property type="component" value="Unassembled WGS sequence"/>
</dbReference>
<gene>
    <name evidence="1" type="ORF">MILVUS5_LOCUS7268</name>
</gene>
<evidence type="ECO:0000313" key="2">
    <source>
        <dbReference type="Proteomes" id="UP001177021"/>
    </source>
</evidence>
<comment type="caution">
    <text evidence="1">The sequence shown here is derived from an EMBL/GenBank/DDBJ whole genome shotgun (WGS) entry which is preliminary data.</text>
</comment>
<protein>
    <submittedName>
        <fullName evidence="1">Uncharacterized protein</fullName>
    </submittedName>
</protein>
<proteinExistence type="predicted"/>
<evidence type="ECO:0000313" key="1">
    <source>
        <dbReference type="EMBL" id="CAJ2636817.1"/>
    </source>
</evidence>
<name>A0ACB0IXB6_TRIPR</name>
<sequence>MPRLTNFTILFTTSNNEVSRWERNKNYNRLSDPELSAFSITIQESSACKFWTLSRPARRVPNRTTLLGTKASPC</sequence>
<reference evidence="1" key="1">
    <citation type="submission" date="2023-10" db="EMBL/GenBank/DDBJ databases">
        <authorList>
            <person name="Rodriguez Cubillos JULIANA M."/>
            <person name="De Vega J."/>
        </authorList>
    </citation>
    <scope>NUCLEOTIDE SEQUENCE</scope>
</reference>
<organism evidence="1 2">
    <name type="scientific">Trifolium pratense</name>
    <name type="common">Red clover</name>
    <dbReference type="NCBI Taxonomy" id="57577"/>
    <lineage>
        <taxon>Eukaryota</taxon>
        <taxon>Viridiplantae</taxon>
        <taxon>Streptophyta</taxon>
        <taxon>Embryophyta</taxon>
        <taxon>Tracheophyta</taxon>
        <taxon>Spermatophyta</taxon>
        <taxon>Magnoliopsida</taxon>
        <taxon>eudicotyledons</taxon>
        <taxon>Gunneridae</taxon>
        <taxon>Pentapetalae</taxon>
        <taxon>rosids</taxon>
        <taxon>fabids</taxon>
        <taxon>Fabales</taxon>
        <taxon>Fabaceae</taxon>
        <taxon>Papilionoideae</taxon>
        <taxon>50 kb inversion clade</taxon>
        <taxon>NPAAA clade</taxon>
        <taxon>Hologalegina</taxon>
        <taxon>IRL clade</taxon>
        <taxon>Trifolieae</taxon>
        <taxon>Trifolium</taxon>
    </lineage>
</organism>
<accession>A0ACB0IXB6</accession>